<protein>
    <recommendedName>
        <fullName evidence="4">G patch domain-containing protein 4</fullName>
    </recommendedName>
</protein>
<gene>
    <name evidence="2" type="ORF">XELAEV_18042781mg</name>
</gene>
<dbReference type="AlphaFoldDB" id="A0A974C5H1"/>
<organism evidence="2 3">
    <name type="scientific">Xenopus laevis</name>
    <name type="common">African clawed frog</name>
    <dbReference type="NCBI Taxonomy" id="8355"/>
    <lineage>
        <taxon>Eukaryota</taxon>
        <taxon>Metazoa</taxon>
        <taxon>Chordata</taxon>
        <taxon>Craniata</taxon>
        <taxon>Vertebrata</taxon>
        <taxon>Euteleostomi</taxon>
        <taxon>Amphibia</taxon>
        <taxon>Batrachia</taxon>
        <taxon>Anura</taxon>
        <taxon>Pipoidea</taxon>
        <taxon>Pipidae</taxon>
        <taxon>Xenopodinae</taxon>
        <taxon>Xenopus</taxon>
        <taxon>Xenopus</taxon>
    </lineage>
</organism>
<dbReference type="PANTHER" id="PTHR23149:SF9">
    <property type="entry name" value="G PATCH DOMAIN-CONTAINING PROTEIN 4"/>
    <property type="match status" value="1"/>
</dbReference>
<evidence type="ECO:0000313" key="2">
    <source>
        <dbReference type="EMBL" id="OCT66531.1"/>
    </source>
</evidence>
<name>A0A974C5H1_XENLA</name>
<evidence type="ECO:0008006" key="4">
    <source>
        <dbReference type="Google" id="ProtNLM"/>
    </source>
</evidence>
<feature type="compositionally biased region" description="Basic residues" evidence="1">
    <location>
        <begin position="201"/>
        <end position="215"/>
    </location>
</feature>
<dbReference type="PANTHER" id="PTHR23149">
    <property type="entry name" value="G PATCH DOMAIN CONTAINING PROTEIN"/>
    <property type="match status" value="1"/>
</dbReference>
<sequence>MKGENPFLSSVFNTFRWDITLLSSSPFTGGITSSTKLLPASQEGVKVNRVKDEEAPLTNKKPRKALCNKNMLYGRFVKSATLLSGGEQSVNEPSSSESSDSSGDEDEKLDLSSANKLTDEQLNKVCGGRTAHKGARHGLTMSAKLSRLEEQEREFLAKYGKKEQKNKGKYGTLERTDGLPGKNIQQKDSKECTETNISHKPSQHKKKKKKRKSEL</sequence>
<dbReference type="GO" id="GO:0005730">
    <property type="term" value="C:nucleolus"/>
    <property type="evidence" value="ECO:0007669"/>
    <property type="project" value="TreeGrafter"/>
</dbReference>
<evidence type="ECO:0000256" key="1">
    <source>
        <dbReference type="SAM" id="MobiDB-lite"/>
    </source>
</evidence>
<proteinExistence type="predicted"/>
<evidence type="ECO:0000313" key="3">
    <source>
        <dbReference type="Proteomes" id="UP000694892"/>
    </source>
</evidence>
<feature type="compositionally biased region" description="Basic and acidic residues" evidence="1">
    <location>
        <begin position="146"/>
        <end position="177"/>
    </location>
</feature>
<dbReference type="Proteomes" id="UP000694892">
    <property type="component" value="Chromosome 8S"/>
</dbReference>
<feature type="compositionally biased region" description="Low complexity" evidence="1">
    <location>
        <begin position="92"/>
        <end position="101"/>
    </location>
</feature>
<feature type="region of interest" description="Disordered" evidence="1">
    <location>
        <begin position="84"/>
        <end position="215"/>
    </location>
</feature>
<dbReference type="EMBL" id="CM004481">
    <property type="protein sequence ID" value="OCT66531.1"/>
    <property type="molecule type" value="Genomic_DNA"/>
</dbReference>
<dbReference type="InterPro" id="IPR050656">
    <property type="entry name" value="PINX1"/>
</dbReference>
<reference evidence="3" key="1">
    <citation type="journal article" date="2016" name="Nature">
        <title>Genome evolution in the allotetraploid frog Xenopus laevis.</title>
        <authorList>
            <person name="Session A.M."/>
            <person name="Uno Y."/>
            <person name="Kwon T."/>
            <person name="Chapman J.A."/>
            <person name="Toyoda A."/>
            <person name="Takahashi S."/>
            <person name="Fukui A."/>
            <person name="Hikosaka A."/>
            <person name="Suzuki A."/>
            <person name="Kondo M."/>
            <person name="van Heeringen S.J."/>
            <person name="Quigley I."/>
            <person name="Heinz S."/>
            <person name="Ogino H."/>
            <person name="Ochi H."/>
            <person name="Hellsten U."/>
            <person name="Lyons J.B."/>
            <person name="Simakov O."/>
            <person name="Putnam N."/>
            <person name="Stites J."/>
            <person name="Kuroki Y."/>
            <person name="Tanaka T."/>
            <person name="Michiue T."/>
            <person name="Watanabe M."/>
            <person name="Bogdanovic O."/>
            <person name="Lister R."/>
            <person name="Georgiou G."/>
            <person name="Paranjpe S.S."/>
            <person name="van Kruijsbergen I."/>
            <person name="Shu S."/>
            <person name="Carlson J."/>
            <person name="Kinoshita T."/>
            <person name="Ohta Y."/>
            <person name="Mawaribuchi S."/>
            <person name="Jenkins J."/>
            <person name="Grimwood J."/>
            <person name="Schmutz J."/>
            <person name="Mitros T."/>
            <person name="Mozaffari S.V."/>
            <person name="Suzuki Y."/>
            <person name="Haramoto Y."/>
            <person name="Yamamoto T.S."/>
            <person name="Takagi C."/>
            <person name="Heald R."/>
            <person name="Miller K."/>
            <person name="Haudenschild C."/>
            <person name="Kitzman J."/>
            <person name="Nakayama T."/>
            <person name="Izutsu Y."/>
            <person name="Robert J."/>
            <person name="Fortriede J."/>
            <person name="Burns K."/>
            <person name="Lotay V."/>
            <person name="Karimi K."/>
            <person name="Yasuoka Y."/>
            <person name="Dichmann D.S."/>
            <person name="Flajnik M.F."/>
            <person name="Houston D.W."/>
            <person name="Shendure J."/>
            <person name="DuPasquier L."/>
            <person name="Vize P.D."/>
            <person name="Zorn A.M."/>
            <person name="Ito M."/>
            <person name="Marcotte E.M."/>
            <person name="Wallingford J.B."/>
            <person name="Ito Y."/>
            <person name="Asashima M."/>
            <person name="Ueno N."/>
            <person name="Matsuda Y."/>
            <person name="Veenstra G.J."/>
            <person name="Fujiyama A."/>
            <person name="Harland R.M."/>
            <person name="Taira M."/>
            <person name="Rokhsar D.S."/>
        </authorList>
    </citation>
    <scope>NUCLEOTIDE SEQUENCE [LARGE SCALE GENOMIC DNA]</scope>
    <source>
        <strain evidence="3">J</strain>
    </source>
</reference>
<accession>A0A974C5H1</accession>